<evidence type="ECO:0000259" key="4">
    <source>
        <dbReference type="PROSITE" id="PS50830"/>
    </source>
</evidence>
<evidence type="ECO:0000313" key="5">
    <source>
        <dbReference type="EMBL" id="VAX22074.1"/>
    </source>
</evidence>
<dbReference type="AlphaFoldDB" id="A0A3B1CDE5"/>
<dbReference type="InterPro" id="IPR016071">
    <property type="entry name" value="Staphylococal_nuclease_OB-fold"/>
</dbReference>
<dbReference type="EMBL" id="UOGE01000072">
    <property type="protein sequence ID" value="VAX22074.1"/>
    <property type="molecule type" value="Genomic_DNA"/>
</dbReference>
<gene>
    <name evidence="5" type="ORF">MNBD_NITROSPINAE02-690</name>
</gene>
<dbReference type="Pfam" id="PF00565">
    <property type="entry name" value="SNase"/>
    <property type="match status" value="1"/>
</dbReference>
<keyword evidence="2" id="KW-0255">Endonuclease</keyword>
<dbReference type="InterPro" id="IPR035437">
    <property type="entry name" value="SNase_OB-fold_sf"/>
</dbReference>
<dbReference type="Gene3D" id="2.40.50.90">
    <property type="match status" value="1"/>
</dbReference>
<evidence type="ECO:0000256" key="3">
    <source>
        <dbReference type="ARBA" id="ARBA00022801"/>
    </source>
</evidence>
<dbReference type="PANTHER" id="PTHR12302">
    <property type="entry name" value="EBNA2 BINDING PROTEIN P100"/>
    <property type="match status" value="1"/>
</dbReference>
<sequence>MNIRLLQLFMVALAIIAITSSYGISRESSKKYMWGKVISIQDGDTIVIEDDNGKRRRVQLAYIDAPDMNPKTRTKQPLHDESVKYLTGLLINKEIIIESFGVDKFSRIKGMVFLNKLNVNQEMVTRGFAEIYHPVRKNPRSYIKEYTDKFQEAEKFAKERKIGIWGDADYVSPYQFRRKNK</sequence>
<feature type="domain" description="TNase-like" evidence="4">
    <location>
        <begin position="31"/>
        <end position="167"/>
    </location>
</feature>
<name>A0A3B1CDE5_9ZZZZ</name>
<organism evidence="5">
    <name type="scientific">hydrothermal vent metagenome</name>
    <dbReference type="NCBI Taxonomy" id="652676"/>
    <lineage>
        <taxon>unclassified sequences</taxon>
        <taxon>metagenomes</taxon>
        <taxon>ecological metagenomes</taxon>
    </lineage>
</organism>
<dbReference type="SMART" id="SM00318">
    <property type="entry name" value="SNc"/>
    <property type="match status" value="1"/>
</dbReference>
<protein>
    <recommendedName>
        <fullName evidence="4">TNase-like domain-containing protein</fullName>
    </recommendedName>
</protein>
<keyword evidence="3" id="KW-0378">Hydrolase</keyword>
<dbReference type="GO" id="GO:0016787">
    <property type="term" value="F:hydrolase activity"/>
    <property type="evidence" value="ECO:0007669"/>
    <property type="project" value="UniProtKB-KW"/>
</dbReference>
<evidence type="ECO:0000256" key="1">
    <source>
        <dbReference type="ARBA" id="ARBA00022722"/>
    </source>
</evidence>
<dbReference type="PROSITE" id="PS50830">
    <property type="entry name" value="TNASE_3"/>
    <property type="match status" value="1"/>
</dbReference>
<proteinExistence type="predicted"/>
<keyword evidence="1" id="KW-0540">Nuclease</keyword>
<reference evidence="5" key="1">
    <citation type="submission" date="2018-06" db="EMBL/GenBank/DDBJ databases">
        <authorList>
            <person name="Zhirakovskaya E."/>
        </authorList>
    </citation>
    <scope>NUCLEOTIDE SEQUENCE</scope>
</reference>
<dbReference type="GO" id="GO:0004519">
    <property type="term" value="F:endonuclease activity"/>
    <property type="evidence" value="ECO:0007669"/>
    <property type="project" value="UniProtKB-KW"/>
</dbReference>
<accession>A0A3B1CDE5</accession>
<dbReference type="PANTHER" id="PTHR12302:SF3">
    <property type="entry name" value="SERINE_THREONINE-PROTEIN KINASE 31"/>
    <property type="match status" value="1"/>
</dbReference>
<evidence type="ECO:0000256" key="2">
    <source>
        <dbReference type="ARBA" id="ARBA00022759"/>
    </source>
</evidence>
<dbReference type="SUPFAM" id="SSF50199">
    <property type="entry name" value="Staphylococcal nuclease"/>
    <property type="match status" value="1"/>
</dbReference>